<feature type="compositionally biased region" description="Basic and acidic residues" evidence="1">
    <location>
        <begin position="1"/>
        <end position="14"/>
    </location>
</feature>
<comment type="caution">
    <text evidence="2">The sequence shown here is derived from an EMBL/GenBank/DDBJ whole genome shotgun (WGS) entry which is preliminary data.</text>
</comment>
<name>A0A8X7SB86_BRACI</name>
<dbReference type="PANTHER" id="PTHR47350:SF4">
    <property type="entry name" value="PROTEIN IWS1 HOMOLOG 1"/>
    <property type="match status" value="1"/>
</dbReference>
<dbReference type="GO" id="GO:0032784">
    <property type="term" value="P:regulation of DNA-templated transcription elongation"/>
    <property type="evidence" value="ECO:0007669"/>
    <property type="project" value="InterPro"/>
</dbReference>
<feature type="compositionally biased region" description="Polar residues" evidence="1">
    <location>
        <begin position="90"/>
        <end position="99"/>
    </location>
</feature>
<sequence length="99" mass="11316">MESRDGDFDLDIRQRKSGLTSGQSSRGDSSRNMTMRPEATPMDFLIRPQSKIDPDEVRARAKQVSQDQRRVKMNKKLQQLKGPKKKRLQATTVSVEGRV</sequence>
<protein>
    <submittedName>
        <fullName evidence="2">Uncharacterized protein</fullName>
    </submittedName>
</protein>
<evidence type="ECO:0000256" key="1">
    <source>
        <dbReference type="SAM" id="MobiDB-lite"/>
    </source>
</evidence>
<dbReference type="OrthoDB" id="21124at2759"/>
<feature type="region of interest" description="Disordered" evidence="1">
    <location>
        <begin position="1"/>
        <end position="99"/>
    </location>
</feature>
<dbReference type="EMBL" id="JAAMPC010000007">
    <property type="protein sequence ID" value="KAG2304223.1"/>
    <property type="molecule type" value="Genomic_DNA"/>
</dbReference>
<organism evidence="2 3">
    <name type="scientific">Brassica carinata</name>
    <name type="common">Ethiopian mustard</name>
    <name type="synonym">Abyssinian cabbage</name>
    <dbReference type="NCBI Taxonomy" id="52824"/>
    <lineage>
        <taxon>Eukaryota</taxon>
        <taxon>Viridiplantae</taxon>
        <taxon>Streptophyta</taxon>
        <taxon>Embryophyta</taxon>
        <taxon>Tracheophyta</taxon>
        <taxon>Spermatophyta</taxon>
        <taxon>Magnoliopsida</taxon>
        <taxon>eudicotyledons</taxon>
        <taxon>Gunneridae</taxon>
        <taxon>Pentapetalae</taxon>
        <taxon>rosids</taxon>
        <taxon>malvids</taxon>
        <taxon>Brassicales</taxon>
        <taxon>Brassicaceae</taxon>
        <taxon>Brassiceae</taxon>
        <taxon>Brassica</taxon>
    </lineage>
</organism>
<dbReference type="GO" id="GO:0009742">
    <property type="term" value="P:brassinosteroid mediated signaling pathway"/>
    <property type="evidence" value="ECO:0007669"/>
    <property type="project" value="InterPro"/>
</dbReference>
<dbReference type="AlphaFoldDB" id="A0A8X7SB86"/>
<feature type="compositionally biased region" description="Basic and acidic residues" evidence="1">
    <location>
        <begin position="50"/>
        <end position="59"/>
    </location>
</feature>
<accession>A0A8X7SB86</accession>
<dbReference type="PANTHER" id="PTHR47350">
    <property type="entry name" value="PROTEIN IWS1 HOMOLOG 1"/>
    <property type="match status" value="1"/>
</dbReference>
<dbReference type="InterPro" id="IPR044204">
    <property type="entry name" value="IWS1/2"/>
</dbReference>
<dbReference type="Proteomes" id="UP000886595">
    <property type="component" value="Unassembled WGS sequence"/>
</dbReference>
<gene>
    <name evidence="2" type="ORF">Bca52824_032874</name>
</gene>
<reference evidence="2 3" key="1">
    <citation type="submission" date="2020-02" db="EMBL/GenBank/DDBJ databases">
        <authorList>
            <person name="Ma Q."/>
            <person name="Huang Y."/>
            <person name="Song X."/>
            <person name="Pei D."/>
        </authorList>
    </citation>
    <scope>NUCLEOTIDE SEQUENCE [LARGE SCALE GENOMIC DNA]</scope>
    <source>
        <strain evidence="2">Sxm20200214</strain>
        <tissue evidence="2">Leaf</tissue>
    </source>
</reference>
<evidence type="ECO:0000313" key="2">
    <source>
        <dbReference type="EMBL" id="KAG2304223.1"/>
    </source>
</evidence>
<evidence type="ECO:0000313" key="3">
    <source>
        <dbReference type="Proteomes" id="UP000886595"/>
    </source>
</evidence>
<proteinExistence type="predicted"/>
<keyword evidence="3" id="KW-1185">Reference proteome</keyword>
<feature type="compositionally biased region" description="Polar residues" evidence="1">
    <location>
        <begin position="17"/>
        <end position="33"/>
    </location>
</feature>